<dbReference type="EMBL" id="SNXR01000016">
    <property type="protein sequence ID" value="TDP58006.1"/>
    <property type="molecule type" value="Genomic_DNA"/>
</dbReference>
<evidence type="ECO:0000313" key="2">
    <source>
        <dbReference type="Proteomes" id="UP000295260"/>
    </source>
</evidence>
<dbReference type="PROSITE" id="PS51257">
    <property type="entry name" value="PROKAR_LIPOPROTEIN"/>
    <property type="match status" value="1"/>
</dbReference>
<name>A0A4R6Q852_9FLAO</name>
<gene>
    <name evidence="1" type="ORF">BC748_2521</name>
</gene>
<protein>
    <recommendedName>
        <fullName evidence="3">Lipoprotein</fullName>
    </recommendedName>
</protein>
<dbReference type="Proteomes" id="UP000295260">
    <property type="component" value="Unassembled WGS sequence"/>
</dbReference>
<evidence type="ECO:0000313" key="1">
    <source>
        <dbReference type="EMBL" id="TDP58006.1"/>
    </source>
</evidence>
<keyword evidence="2" id="KW-1185">Reference proteome</keyword>
<evidence type="ECO:0008006" key="3">
    <source>
        <dbReference type="Google" id="ProtNLM"/>
    </source>
</evidence>
<organism evidence="1 2">
    <name type="scientific">Flavobacterium dankookense</name>
    <dbReference type="NCBI Taxonomy" id="706186"/>
    <lineage>
        <taxon>Bacteria</taxon>
        <taxon>Pseudomonadati</taxon>
        <taxon>Bacteroidota</taxon>
        <taxon>Flavobacteriia</taxon>
        <taxon>Flavobacteriales</taxon>
        <taxon>Flavobacteriaceae</taxon>
        <taxon>Flavobacterium</taxon>
    </lineage>
</organism>
<accession>A0A4R6Q852</accession>
<sequence>MKKIVLLVLLSSLFFSCQKEGKIENVERAFYYWKGNSLGQENHSQIEKLKVKKLYVKLFEVDYSETRGNFPYEKNRPSVYDFKELDSVKVVPTIFIKNGIFQYNDEKSLDKLADNIVFLINKYSSSVDYSGKKEQIFTYDEIQIDCDWTKSTKDKYFYLLKKIKALSQKELSCTLRLYPYKYQDIMGIPPVDKATLMCYNLIKPLSQKDKNSILDIDELKKYLNQKKSYPLHLDIALPTFYWTQLYQNNRFMELINLSTNEVKSFAKNVKPLWYQVEKDTSINYQTYLKVGDQLKCEDVSVSTIQEAISIIKKNVSFDKNTTISLFDLDSSTFKQYSNEEISSFYDAFTK</sequence>
<dbReference type="RefSeq" id="WP_133533738.1">
    <property type="nucleotide sequence ID" value="NZ_SNXR01000016.1"/>
</dbReference>
<proteinExistence type="predicted"/>
<dbReference type="AlphaFoldDB" id="A0A4R6Q852"/>
<reference evidence="1 2" key="1">
    <citation type="submission" date="2019-03" db="EMBL/GenBank/DDBJ databases">
        <title>Genomic Encyclopedia of Archaeal and Bacterial Type Strains, Phase II (KMG-II): from individual species to whole genera.</title>
        <authorList>
            <person name="Goeker M."/>
        </authorList>
    </citation>
    <scope>NUCLEOTIDE SEQUENCE [LARGE SCALE GENOMIC DNA]</scope>
    <source>
        <strain evidence="1 2">DSM 25687</strain>
    </source>
</reference>
<comment type="caution">
    <text evidence="1">The sequence shown here is derived from an EMBL/GenBank/DDBJ whole genome shotgun (WGS) entry which is preliminary data.</text>
</comment>
<dbReference type="OrthoDB" id="634553at2"/>